<feature type="signal peptide" evidence="1">
    <location>
        <begin position="1"/>
        <end position="22"/>
    </location>
</feature>
<proteinExistence type="evidence at transcript level"/>
<dbReference type="AlphaFoldDB" id="A0A6B9KL83"/>
<dbReference type="PANTHER" id="PTHR33361:SF2">
    <property type="entry name" value="DUF885 DOMAIN-CONTAINING PROTEIN"/>
    <property type="match status" value="1"/>
</dbReference>
<keyword evidence="1" id="KW-0732">Signal</keyword>
<evidence type="ECO:0000256" key="1">
    <source>
        <dbReference type="SAM" id="SignalP"/>
    </source>
</evidence>
<dbReference type="InterPro" id="IPR010281">
    <property type="entry name" value="DUF885"/>
</dbReference>
<dbReference type="EMBL" id="MN004922">
    <property type="protein sequence ID" value="QHA25199.1"/>
    <property type="molecule type" value="mRNA"/>
</dbReference>
<dbReference type="Pfam" id="PF05960">
    <property type="entry name" value="DUF885"/>
    <property type="match status" value="1"/>
</dbReference>
<evidence type="ECO:0000313" key="2">
    <source>
        <dbReference type="EMBL" id="QHA25199.1"/>
    </source>
</evidence>
<dbReference type="PANTHER" id="PTHR33361">
    <property type="entry name" value="GLR0591 PROTEIN"/>
    <property type="match status" value="1"/>
</dbReference>
<name>A0A6B9KL83_9ARAC</name>
<organism evidence="2">
    <name type="scientific">Physocyclus mexicanus</name>
    <dbReference type="NCBI Taxonomy" id="1705800"/>
    <lineage>
        <taxon>Eukaryota</taxon>
        <taxon>Metazoa</taxon>
        <taxon>Ecdysozoa</taxon>
        <taxon>Arthropoda</taxon>
        <taxon>Chelicerata</taxon>
        <taxon>Arachnida</taxon>
        <taxon>Araneae</taxon>
        <taxon>Araneomorphae</taxon>
        <taxon>Haplogynae</taxon>
        <taxon>Pholcoidea</taxon>
        <taxon>Pholcidae</taxon>
        <taxon>Physocyclus</taxon>
    </lineage>
</organism>
<sequence>MQQTKLLLLVAITAQTLLEACTYQIKPADFVADDREETERINSEAETLFEEYWQYILRTEPEYATSVGNHQYNDKLTVCGVQCHVQNKVKLQDFKQKAKNLLPSATGTAKDSLQILIIQLGYQIDLIDIGNHLLPISFLGGPQTDLMFLLDEVPTKTVKDCQNLIARYNMFTQQVDAKIELMNEGIRRGITQHERSLKNLETTFLSFDVPVESSPFYEPFKNIQSVGSAEEVQNLQQKAREAISSSIIPGFKKLAEYFKNVYRKALRSKAGVSSMSNGVDFYGKILNSHVTADVQPEDIHNTGLREVARISTEMQATIISLGLKLSFQQFNDRLRTNQTFAFKSGEEAIQMYKDLMFNKIEPKLPQLFKKIPKEKLQIKPAPDFMAGGPKAFYVPGSGGNSTGAFYLDVSSLNAQRTYDVVTLAMHEGIPGHHLQIAYAKEQEGLPSFRRNVIPGANNAFIEGWALYAEFLGNELELYENPYMLYGHLSEEIFRACRLVVDTGIHALGWTRQQAIDYMAQNTASSIKNIETEVDRYITWPGQACSYKFGEIKIKQLRKQAQTSLGSKFDVREFHDVVLSSSGPMSFVEQKVKEYIQSAS</sequence>
<reference evidence="2" key="1">
    <citation type="submission" date="2019-05" db="EMBL/GenBank/DDBJ databases">
        <title>Not so dangerous after all? Venom composition and potency of the pholcid (daddy long-leg) spider Physocyclus mexicanus.</title>
        <authorList>
            <person name="Zobel-Thropp P.A."/>
            <person name="Mullins J."/>
            <person name="Kristensen C."/>
            <person name="Kronmiller B.A."/>
            <person name="David C.L."/>
            <person name="Breci L.A."/>
            <person name="Binford G.J."/>
        </authorList>
    </citation>
    <scope>NUCLEOTIDE SEQUENCE</scope>
    <source>
        <tissue evidence="2">Venom gland</tissue>
    </source>
</reference>
<accession>A0A6B9KL83</accession>
<feature type="chain" id="PRO_5025607780" evidence="1">
    <location>
        <begin position="23"/>
        <end position="599"/>
    </location>
</feature>
<protein>
    <submittedName>
        <fullName evidence="2">DUF885 domain-containing protein</fullName>
    </submittedName>
</protein>